<evidence type="ECO:0000256" key="6">
    <source>
        <dbReference type="SAM" id="Coils"/>
    </source>
</evidence>
<dbReference type="GO" id="GO:0006888">
    <property type="term" value="P:endoplasmic reticulum to Golgi vesicle-mediated transport"/>
    <property type="evidence" value="ECO:0007669"/>
    <property type="project" value="TreeGrafter"/>
</dbReference>
<dbReference type="OrthoDB" id="198977at2759"/>
<dbReference type="InterPro" id="IPR000649">
    <property type="entry name" value="IF-2B-related"/>
</dbReference>
<dbReference type="InterPro" id="IPR042529">
    <property type="entry name" value="IF_2B-like_C"/>
</dbReference>
<dbReference type="PANTHER" id="PTHR10013:SF0">
    <property type="entry name" value="GENERAL VESICULAR TRANSPORT FACTOR P115"/>
    <property type="match status" value="1"/>
</dbReference>
<dbReference type="InterPro" id="IPR024095">
    <property type="entry name" value="Vesicle_P115"/>
</dbReference>
<dbReference type="Pfam" id="PF04869">
    <property type="entry name" value="Uso1_p115_head"/>
    <property type="match status" value="1"/>
</dbReference>
<keyword evidence="4 6" id="KW-0175">Coiled coil</keyword>
<dbReference type="EMBL" id="CAJVPQ010001789">
    <property type="protein sequence ID" value="CAG8569700.1"/>
    <property type="molecule type" value="Genomic_DNA"/>
</dbReference>
<dbReference type="Gene3D" id="3.40.50.10470">
    <property type="entry name" value="Translation initiation factor eif-2b, domain 2"/>
    <property type="match status" value="1"/>
</dbReference>
<evidence type="ECO:0000313" key="9">
    <source>
        <dbReference type="EMBL" id="CAG8569700.1"/>
    </source>
</evidence>
<sequence>MKERRVVTSFLTYTEGSETFSQGNKLLLLKRSDKVRTYQNHWAGVSGGIETNDSSPLERALKEIREETSLSSNDITLIRSGKPLKITTEITWKVYPFLFHINSPTLINQIRIDWEHQTFKWINPSEIINYECVPSLLETLHRVYLPLCVHEGLNDLFKNRSSGAQELSMKALDILKEAVKSKECRTISKDTLELWRNLLNIGWHLTQIRPNMKASISYGIINVLKRSKQFLQEGKKLSLEEFETFVIDLIDQTKSTFQENEKKINENFLNVLFPSLGVKKLQGGQETNPPLKIHIITLSYSSTICSALSSLIQNFINYSSSQLREDYDSSSLTITIMESRPLNEGATLAKKLSSFLPSSTNTPSHSICIQVITDVSCNYFMSSVTHVLLGADRILGNNGNIINKIGSMSLALSANYFNKPVYILSKSDKIASFSSSGDEPSGEMEQESKKEEGEEMEENDSTELTNSYGQDWIDNIREKNVLIRNIYFEMVESKFINGYLMEIDDDVINVNMIKELWNLRKDSEKIFDEIYRGYRELLGEKGQPQSAEDTVIKLVDRASNSTLLEDRRAAILGLKGLSREYRQEVGEKSLGSLLHILNEDKADIDTAKAILEILNILCTPDIHEIHEDSSNIHLFLDILQEYDFYVRFHDIQLLRALLIVRPDHVQDCILTAPMGISQGLLLLISLTENNADIQKIVAFENAFERLLEIIAEEDGLNGGIIVQDCLQLIHNLLRYNVSNQNFFRETSCIQRIPALLSYSAEFQHQGFELEFLVQDWHDQKIVNTIVLLELIKILVVPNNMNTVTNQNVMVQCGVLKPIIELALSSNAPSPVKSNSLYALADLIRGNQNSQEFLSRIVVTVPHPSYRISDSLDPSQANRNSAQSSQDQIPTLPPRPAVMALIAVAVGAEHLESYSTRAAATYAFESYTFNNINAQLVLASTLTPPPDDNPNSEIFAAKPQSAGSLLLSALLEWEDSEADPYVVWFASVIFSHILMNNEKSKEIARAIFIGDGNENAEENVSLLHSIAGNLMMATRQNADVRVLIGYLSVLCVWLWDSPISIREFLSEGAHLQMLITPITQSSGIDTIVQGLCAFLLGICYEFNHNLDPQITRSTLQPILLNRIGFDQFVNRITRLRESTHFKHATQYLQILPEAAAKGLPDLYFDYAFVEFFKNNYEIIQRSIRADPNAKSSLGYKGSDYQGENDSTSMIISYKDVIQTQEKEINQLKESIKQIENQLESQ</sequence>
<comment type="caution">
    <text evidence="9">The sequence shown here is derived from an EMBL/GenBank/DDBJ whole genome shotgun (WGS) entry which is preliminary data.</text>
</comment>
<reference evidence="9" key="1">
    <citation type="submission" date="2021-06" db="EMBL/GenBank/DDBJ databases">
        <authorList>
            <person name="Kallberg Y."/>
            <person name="Tangrot J."/>
            <person name="Rosling A."/>
        </authorList>
    </citation>
    <scope>NUCLEOTIDE SEQUENCE</scope>
    <source>
        <strain evidence="9">UK204</strain>
    </source>
</reference>
<evidence type="ECO:0000256" key="1">
    <source>
        <dbReference type="ARBA" id="ARBA00004555"/>
    </source>
</evidence>
<dbReference type="InterPro" id="IPR015797">
    <property type="entry name" value="NUDIX_hydrolase-like_dom_sf"/>
</dbReference>
<dbReference type="Gene3D" id="3.90.79.10">
    <property type="entry name" value="Nucleoside Triphosphate Pyrophosphohydrolase"/>
    <property type="match status" value="1"/>
</dbReference>
<comment type="similarity">
    <text evidence="2 5">Belongs to the eIF-2B alpha/beta/delta subunits family.</text>
</comment>
<dbReference type="GO" id="GO:0000139">
    <property type="term" value="C:Golgi membrane"/>
    <property type="evidence" value="ECO:0007669"/>
    <property type="project" value="InterPro"/>
</dbReference>
<evidence type="ECO:0000256" key="7">
    <source>
        <dbReference type="SAM" id="MobiDB-lite"/>
    </source>
</evidence>
<dbReference type="PANTHER" id="PTHR10013">
    <property type="entry name" value="GENERAL VESICULAR TRANSPORT FACTOR P115"/>
    <property type="match status" value="1"/>
</dbReference>
<dbReference type="InterPro" id="IPR037171">
    <property type="entry name" value="NagB/RpiA_transferase-like"/>
</dbReference>
<dbReference type="GO" id="GO:0048211">
    <property type="term" value="P:Golgi vesicle docking"/>
    <property type="evidence" value="ECO:0007669"/>
    <property type="project" value="TreeGrafter"/>
</dbReference>
<feature type="compositionally biased region" description="Low complexity" evidence="7">
    <location>
        <begin position="874"/>
        <end position="887"/>
    </location>
</feature>
<comment type="subcellular location">
    <subcellularLocation>
        <location evidence="1">Golgi apparatus</location>
    </subcellularLocation>
</comment>
<dbReference type="Pfam" id="PF01008">
    <property type="entry name" value="IF-2B"/>
    <property type="match status" value="1"/>
</dbReference>
<dbReference type="FunFam" id="1.25.10.10:FF:000296">
    <property type="entry name" value="Related to transport protein USO1"/>
    <property type="match status" value="1"/>
</dbReference>
<gene>
    <name evidence="9" type="ORF">FCALED_LOCUS7032</name>
</gene>
<evidence type="ECO:0000256" key="3">
    <source>
        <dbReference type="ARBA" id="ARBA00023034"/>
    </source>
</evidence>
<dbReference type="InterPro" id="IPR016024">
    <property type="entry name" value="ARM-type_fold"/>
</dbReference>
<feature type="coiled-coil region" evidence="6">
    <location>
        <begin position="1209"/>
        <end position="1236"/>
    </location>
</feature>
<proteinExistence type="inferred from homology"/>
<feature type="region of interest" description="Disordered" evidence="7">
    <location>
        <begin position="868"/>
        <end position="890"/>
    </location>
</feature>
<dbReference type="SUPFAM" id="SSF100950">
    <property type="entry name" value="NagB/RpiA/CoA transferase-like"/>
    <property type="match status" value="1"/>
</dbReference>
<feature type="domain" description="Nudix hydrolase" evidence="8">
    <location>
        <begin position="3"/>
        <end position="145"/>
    </location>
</feature>
<dbReference type="SUPFAM" id="SSF48371">
    <property type="entry name" value="ARM repeat"/>
    <property type="match status" value="1"/>
</dbReference>
<dbReference type="GO" id="GO:0005795">
    <property type="term" value="C:Golgi stack"/>
    <property type="evidence" value="ECO:0007669"/>
    <property type="project" value="TreeGrafter"/>
</dbReference>
<evidence type="ECO:0000313" key="10">
    <source>
        <dbReference type="Proteomes" id="UP000789570"/>
    </source>
</evidence>
<evidence type="ECO:0000256" key="4">
    <source>
        <dbReference type="ARBA" id="ARBA00023054"/>
    </source>
</evidence>
<evidence type="ECO:0000256" key="5">
    <source>
        <dbReference type="RuleBase" id="RU003814"/>
    </source>
</evidence>
<dbReference type="InterPro" id="IPR011989">
    <property type="entry name" value="ARM-like"/>
</dbReference>
<dbReference type="GO" id="GO:0048280">
    <property type="term" value="P:vesicle fusion with Golgi apparatus"/>
    <property type="evidence" value="ECO:0007669"/>
    <property type="project" value="InterPro"/>
</dbReference>
<dbReference type="GO" id="GO:0005783">
    <property type="term" value="C:endoplasmic reticulum"/>
    <property type="evidence" value="ECO:0007669"/>
    <property type="project" value="TreeGrafter"/>
</dbReference>
<accession>A0A9N9BMQ1</accession>
<evidence type="ECO:0000256" key="2">
    <source>
        <dbReference type="ARBA" id="ARBA00007251"/>
    </source>
</evidence>
<name>A0A9N9BMQ1_9GLOM</name>
<dbReference type="InterPro" id="IPR006953">
    <property type="entry name" value="Vesicle_Uso1_P115_head"/>
</dbReference>
<dbReference type="GO" id="GO:0012507">
    <property type="term" value="C:ER to Golgi transport vesicle membrane"/>
    <property type="evidence" value="ECO:0007669"/>
    <property type="project" value="TreeGrafter"/>
</dbReference>
<dbReference type="PROSITE" id="PS51462">
    <property type="entry name" value="NUDIX"/>
    <property type="match status" value="1"/>
</dbReference>
<keyword evidence="3" id="KW-0333">Golgi apparatus</keyword>
<organism evidence="9 10">
    <name type="scientific">Funneliformis caledonium</name>
    <dbReference type="NCBI Taxonomy" id="1117310"/>
    <lineage>
        <taxon>Eukaryota</taxon>
        <taxon>Fungi</taxon>
        <taxon>Fungi incertae sedis</taxon>
        <taxon>Mucoromycota</taxon>
        <taxon>Glomeromycotina</taxon>
        <taxon>Glomeromycetes</taxon>
        <taxon>Glomerales</taxon>
        <taxon>Glomeraceae</taxon>
        <taxon>Funneliformis</taxon>
    </lineage>
</organism>
<dbReference type="AlphaFoldDB" id="A0A9N9BMQ1"/>
<keyword evidence="10" id="KW-1185">Reference proteome</keyword>
<dbReference type="SUPFAM" id="SSF55811">
    <property type="entry name" value="Nudix"/>
    <property type="match status" value="1"/>
</dbReference>
<dbReference type="GO" id="GO:0006886">
    <property type="term" value="P:intracellular protein transport"/>
    <property type="evidence" value="ECO:0007669"/>
    <property type="project" value="InterPro"/>
</dbReference>
<feature type="region of interest" description="Disordered" evidence="7">
    <location>
        <begin position="433"/>
        <end position="466"/>
    </location>
</feature>
<protein>
    <submittedName>
        <fullName evidence="9">3637_t:CDS:1</fullName>
    </submittedName>
</protein>
<dbReference type="Gene3D" id="1.25.10.10">
    <property type="entry name" value="Leucine-rich Repeat Variant"/>
    <property type="match status" value="1"/>
</dbReference>
<dbReference type="InterPro" id="IPR000086">
    <property type="entry name" value="NUDIX_hydrolase_dom"/>
</dbReference>
<dbReference type="Pfam" id="PF00293">
    <property type="entry name" value="NUDIX"/>
    <property type="match status" value="1"/>
</dbReference>
<evidence type="ECO:0000259" key="8">
    <source>
        <dbReference type="PROSITE" id="PS51462"/>
    </source>
</evidence>
<dbReference type="Proteomes" id="UP000789570">
    <property type="component" value="Unassembled WGS sequence"/>
</dbReference>